<feature type="chain" id="PRO_5009259716" description="DUF3617 domain-containing protein" evidence="1">
    <location>
        <begin position="23"/>
        <end position="200"/>
    </location>
</feature>
<evidence type="ECO:0000313" key="2">
    <source>
        <dbReference type="EMBL" id="SDS43289.1"/>
    </source>
</evidence>
<reference evidence="3" key="1">
    <citation type="submission" date="2016-10" db="EMBL/GenBank/DDBJ databases">
        <authorList>
            <person name="Varghese N."/>
            <person name="Submissions S."/>
        </authorList>
    </citation>
    <scope>NUCLEOTIDE SEQUENCE [LARGE SCALE GENOMIC DNA]</scope>
    <source>
        <strain evidence="3">JCM 14963</strain>
    </source>
</reference>
<dbReference type="OrthoDB" id="6873425at2"/>
<organism evidence="2 3">
    <name type="scientific">Halopseudomonas sabulinigri</name>
    <dbReference type="NCBI Taxonomy" id="472181"/>
    <lineage>
        <taxon>Bacteria</taxon>
        <taxon>Pseudomonadati</taxon>
        <taxon>Pseudomonadota</taxon>
        <taxon>Gammaproteobacteria</taxon>
        <taxon>Pseudomonadales</taxon>
        <taxon>Pseudomonadaceae</taxon>
        <taxon>Halopseudomonas</taxon>
    </lineage>
</organism>
<protein>
    <recommendedName>
        <fullName evidence="4">DUF3617 domain-containing protein</fullName>
    </recommendedName>
</protein>
<dbReference type="EMBL" id="LT629763">
    <property type="protein sequence ID" value="SDS43289.1"/>
    <property type="molecule type" value="Genomic_DNA"/>
</dbReference>
<dbReference type="Pfam" id="PF12276">
    <property type="entry name" value="DUF3617"/>
    <property type="match status" value="1"/>
</dbReference>
<dbReference type="Proteomes" id="UP000243413">
    <property type="component" value="Chromosome I"/>
</dbReference>
<dbReference type="AlphaFoldDB" id="A0A1H1S7L2"/>
<evidence type="ECO:0000256" key="1">
    <source>
        <dbReference type="SAM" id="SignalP"/>
    </source>
</evidence>
<feature type="signal peptide" evidence="1">
    <location>
        <begin position="1"/>
        <end position="22"/>
    </location>
</feature>
<evidence type="ECO:0000313" key="3">
    <source>
        <dbReference type="Proteomes" id="UP000243413"/>
    </source>
</evidence>
<accession>A0A1H1S7L2</accession>
<gene>
    <name evidence="2" type="ORF">SAMN05216271_1910</name>
</gene>
<evidence type="ECO:0008006" key="4">
    <source>
        <dbReference type="Google" id="ProtNLM"/>
    </source>
</evidence>
<dbReference type="InterPro" id="IPR022061">
    <property type="entry name" value="DUF3617"/>
</dbReference>
<keyword evidence="1" id="KW-0732">Signal</keyword>
<dbReference type="RefSeq" id="WP_157719341.1">
    <property type="nucleotide sequence ID" value="NZ_LT629763.1"/>
</dbReference>
<proteinExistence type="predicted"/>
<dbReference type="STRING" id="472181.SAMN05216271_1910"/>
<sequence>MTLHPSHLITSLLLIATPPLFAASIEPAPEPGLWHSESTTLINGADLQAKMREARQAMLANMPAEQRAMVEEMMGNAEDAGHQRCISAELAEKMTDPEALLADAREQMPGCELKVKQSDDDRLEFSGDCANTDGFTGTMQGDMQMISSREIKSNFRGDGTYQLPEQAAGGLADKLNGPVKVDHQEISKWVASDCGDVPVE</sequence>
<name>A0A1H1S7L2_9GAMM</name>